<dbReference type="PANTHER" id="PTHR46641">
    <property type="entry name" value="FMRFAMIDE RECEPTOR-RELATED"/>
    <property type="match status" value="1"/>
</dbReference>
<comment type="caution">
    <text evidence="7">The sequence shown here is derived from an EMBL/GenBank/DDBJ whole genome shotgun (WGS) entry which is preliminary data.</text>
</comment>
<feature type="transmembrane region" description="Helical" evidence="5">
    <location>
        <begin position="172"/>
        <end position="191"/>
    </location>
</feature>
<feature type="domain" description="G-protein coupled receptors family 1 profile" evidence="6">
    <location>
        <begin position="1"/>
        <end position="224"/>
    </location>
</feature>
<evidence type="ECO:0000256" key="4">
    <source>
        <dbReference type="ARBA" id="ARBA00023136"/>
    </source>
</evidence>
<dbReference type="EMBL" id="CAJNOK010003085">
    <property type="protein sequence ID" value="CAF0887206.1"/>
    <property type="molecule type" value="Genomic_DNA"/>
</dbReference>
<protein>
    <recommendedName>
        <fullName evidence="6">G-protein coupled receptors family 1 profile domain-containing protein</fullName>
    </recommendedName>
</protein>
<dbReference type="PROSITE" id="PS50262">
    <property type="entry name" value="G_PROTEIN_RECEP_F1_2"/>
    <property type="match status" value="1"/>
</dbReference>
<feature type="transmembrane region" description="Helical" evidence="5">
    <location>
        <begin position="36"/>
        <end position="57"/>
    </location>
</feature>
<dbReference type="AlphaFoldDB" id="A0A8S2D617"/>
<organism evidence="7 9">
    <name type="scientific">Didymodactylos carnosus</name>
    <dbReference type="NCBI Taxonomy" id="1234261"/>
    <lineage>
        <taxon>Eukaryota</taxon>
        <taxon>Metazoa</taxon>
        <taxon>Spiralia</taxon>
        <taxon>Gnathifera</taxon>
        <taxon>Rotifera</taxon>
        <taxon>Eurotatoria</taxon>
        <taxon>Bdelloidea</taxon>
        <taxon>Philodinida</taxon>
        <taxon>Philodinidae</taxon>
        <taxon>Didymodactylos</taxon>
    </lineage>
</organism>
<dbReference type="InterPro" id="IPR017452">
    <property type="entry name" value="GPCR_Rhodpsn_7TM"/>
</dbReference>
<feature type="transmembrane region" description="Helical" evidence="5">
    <location>
        <begin position="6"/>
        <end position="24"/>
    </location>
</feature>
<keyword evidence="3 5" id="KW-1133">Transmembrane helix</keyword>
<sequence>MLNRLCAALCSWLIMFFTLIRFLHLFRPLNTIRSNVILVISLIGIFGILNSYLVAFLRYENQKQILDSDLTTTTSTQIPWHFSLSTSQSKNLTSNSIKRYQCSVGREYENDRFRNILNTIITGVFSLAFPSIMTLTVNIIILTYIRRVYKTSGFNRTNQNCSNYRSTRSTPLLIISLIYTLCYLPYCILYFSQFLFSPGYTLSVCSVIAFNIRYVSHSTNFYAYMFTCLRFRRDIKSLFRMLICVSIKRTYQRQKVDNYVLTPQPQRVMTKRQRTVVLGEYHSHPFSLPLRKINFASKRRIATNRLRNDERQALQLIPSQINRMGPITNSSSSGGKKNSFEYQLHNLDNNCKHRSTNHHQHVCFDDTPRLTLPPSTSLDNFLKAL</sequence>
<dbReference type="EMBL" id="CAJOBA010003086">
    <property type="protein sequence ID" value="CAF3670090.1"/>
    <property type="molecule type" value="Genomic_DNA"/>
</dbReference>
<dbReference type="SUPFAM" id="SSF81321">
    <property type="entry name" value="Family A G protein-coupled receptor-like"/>
    <property type="match status" value="1"/>
</dbReference>
<name>A0A8S2D617_9BILA</name>
<comment type="subcellular location">
    <subcellularLocation>
        <location evidence="1">Membrane</location>
    </subcellularLocation>
</comment>
<feature type="transmembrane region" description="Helical" evidence="5">
    <location>
        <begin position="120"/>
        <end position="145"/>
    </location>
</feature>
<evidence type="ECO:0000256" key="3">
    <source>
        <dbReference type="ARBA" id="ARBA00022989"/>
    </source>
</evidence>
<evidence type="ECO:0000313" key="7">
    <source>
        <dbReference type="EMBL" id="CAF0887206.1"/>
    </source>
</evidence>
<gene>
    <name evidence="7" type="ORF">OVA965_LOCUS8935</name>
    <name evidence="8" type="ORF">TMI583_LOCUS8931</name>
</gene>
<evidence type="ECO:0000256" key="2">
    <source>
        <dbReference type="ARBA" id="ARBA00022692"/>
    </source>
</evidence>
<dbReference type="Proteomes" id="UP000677228">
    <property type="component" value="Unassembled WGS sequence"/>
</dbReference>
<dbReference type="Gene3D" id="1.20.1070.10">
    <property type="entry name" value="Rhodopsin 7-helix transmembrane proteins"/>
    <property type="match status" value="1"/>
</dbReference>
<keyword evidence="4 5" id="KW-0472">Membrane</keyword>
<reference evidence="7" key="1">
    <citation type="submission" date="2021-02" db="EMBL/GenBank/DDBJ databases">
        <authorList>
            <person name="Nowell W R."/>
        </authorList>
    </citation>
    <scope>NUCLEOTIDE SEQUENCE</scope>
</reference>
<dbReference type="InterPro" id="IPR052954">
    <property type="entry name" value="GPCR-Ligand_Int"/>
</dbReference>
<dbReference type="PANTHER" id="PTHR46641:SF25">
    <property type="entry name" value="CNMAMIDE RECEPTOR-RELATED"/>
    <property type="match status" value="1"/>
</dbReference>
<accession>A0A8S2D617</accession>
<evidence type="ECO:0000256" key="5">
    <source>
        <dbReference type="SAM" id="Phobius"/>
    </source>
</evidence>
<dbReference type="GO" id="GO:0016020">
    <property type="term" value="C:membrane"/>
    <property type="evidence" value="ECO:0007669"/>
    <property type="project" value="UniProtKB-SubCell"/>
</dbReference>
<evidence type="ECO:0000313" key="8">
    <source>
        <dbReference type="EMBL" id="CAF3670090.1"/>
    </source>
</evidence>
<evidence type="ECO:0000313" key="9">
    <source>
        <dbReference type="Proteomes" id="UP000677228"/>
    </source>
</evidence>
<evidence type="ECO:0000259" key="6">
    <source>
        <dbReference type="PROSITE" id="PS50262"/>
    </source>
</evidence>
<dbReference type="Proteomes" id="UP000682733">
    <property type="component" value="Unassembled WGS sequence"/>
</dbReference>
<evidence type="ECO:0000256" key="1">
    <source>
        <dbReference type="ARBA" id="ARBA00004370"/>
    </source>
</evidence>
<keyword evidence="2 5" id="KW-0812">Transmembrane</keyword>
<proteinExistence type="predicted"/>